<dbReference type="PANTHER" id="PTHR38165">
    <property type="match status" value="1"/>
</dbReference>
<dbReference type="InParanoid" id="A0A151GUL8"/>
<evidence type="ECO:0000256" key="1">
    <source>
        <dbReference type="SAM" id="SignalP"/>
    </source>
</evidence>
<dbReference type="InterPro" id="IPR032477">
    <property type="entry name" value="Glyco_hydro_64"/>
</dbReference>
<feature type="chain" id="PRO_5007581000" evidence="1">
    <location>
        <begin position="21"/>
        <end position="498"/>
    </location>
</feature>
<feature type="signal peptide" evidence="1">
    <location>
        <begin position="1"/>
        <end position="20"/>
    </location>
</feature>
<sequence>MHSPTLLLAAAAATTTNILAAALPADGSLSSPVGAFSVARPGTVADVVVTQKNTLNGSYHDSQTKIVHAAPLARAVAVADDVVLTPRRTLNGSDDDSRTEVVHAARLTRAVSVAVKRPTYLPIDFVNNFAGGAVNAYITGLDLNNRVVFVDRNGALVYPSSGGSATPVPIKAKVAIPMPARGKRLRMYLTIPLLSGRVYFARGNLDFFMVRTASGDGLVQPSPTNLRDPSAGVNWGFVELTYTRYWALFANISYVDFVGFLLSIGLSVKDGRGRQLTKGLGAGSVSKICGGLLQQQSRDRYPWARLCVADATGTPIRVLSPNNYAVLRPNDFEGYWNAYVDQVWARYAKAPLTVNTQSAAGKVKCQLSGRLLVCAGDRRGFEKPTAKDIWGCNSGPFARRADDSAVRLAVIPRLCAAFVRSTLLLAGGNVQPAVAASRYYTVNPTSHYSRLIHHYELDGKGYAFPYDDVNPDGSEDASGTVASQAPDVLTVYIGAPPS</sequence>
<dbReference type="Gene3D" id="2.60.110.10">
    <property type="entry name" value="Thaumatin"/>
    <property type="match status" value="1"/>
</dbReference>
<evidence type="ECO:0000313" key="3">
    <source>
        <dbReference type="EMBL" id="KYK60753.1"/>
    </source>
</evidence>
<dbReference type="PROSITE" id="PS52006">
    <property type="entry name" value="GH64"/>
    <property type="match status" value="1"/>
</dbReference>
<proteinExistence type="predicted"/>
<feature type="domain" description="GH64" evidence="2">
    <location>
        <begin position="118"/>
        <end position="480"/>
    </location>
</feature>
<keyword evidence="1" id="KW-0732">Signal</keyword>
<dbReference type="Proteomes" id="UP000076580">
    <property type="component" value="Chromosome 01"/>
</dbReference>
<gene>
    <name evidence="3" type="ORF">DCS_01891</name>
</gene>
<dbReference type="InterPro" id="IPR042517">
    <property type="entry name" value="Glyco_hydro_64_N_2"/>
</dbReference>
<protein>
    <submittedName>
        <fullName evidence="3">Glycoside hydrolase family 64 protein</fullName>
    </submittedName>
</protein>
<dbReference type="GO" id="GO:0016787">
    <property type="term" value="F:hydrolase activity"/>
    <property type="evidence" value="ECO:0007669"/>
    <property type="project" value="UniProtKB-KW"/>
</dbReference>
<reference evidence="3 4" key="1">
    <citation type="journal article" date="2016" name="Sci. Rep.">
        <title>Insights into Adaptations to a Near-Obligate Nematode Endoparasitic Lifestyle from the Finished Genome of Drechmeria coniospora.</title>
        <authorList>
            <person name="Zhang L."/>
            <person name="Zhou Z."/>
            <person name="Guo Q."/>
            <person name="Fokkens L."/>
            <person name="Miskei M."/>
            <person name="Pocsi I."/>
            <person name="Zhang W."/>
            <person name="Chen M."/>
            <person name="Wang L."/>
            <person name="Sun Y."/>
            <person name="Donzelli B.G."/>
            <person name="Gibson D.M."/>
            <person name="Nelson D.R."/>
            <person name="Luo J.G."/>
            <person name="Rep M."/>
            <person name="Liu H."/>
            <person name="Yang S."/>
            <person name="Wang J."/>
            <person name="Krasnoff S.B."/>
            <person name="Xu Y."/>
            <person name="Molnar I."/>
            <person name="Lin M."/>
        </authorList>
    </citation>
    <scope>NUCLEOTIDE SEQUENCE [LARGE SCALE GENOMIC DNA]</scope>
    <source>
        <strain evidence="3 4">ARSEF 6962</strain>
    </source>
</reference>
<dbReference type="Gene3D" id="3.30.920.50">
    <property type="entry name" value="Beta-1,3-glucanase, C-terminal domain"/>
    <property type="match status" value="1"/>
</dbReference>
<name>A0A151GUL8_DRECN</name>
<dbReference type="InterPro" id="IPR037176">
    <property type="entry name" value="Osmotin/thaumatin-like_sf"/>
</dbReference>
<keyword evidence="3" id="KW-0378">Hydrolase</keyword>
<dbReference type="Pfam" id="PF16483">
    <property type="entry name" value="Glyco_hydro_64"/>
    <property type="match status" value="1"/>
</dbReference>
<accession>A0A151GUL8</accession>
<dbReference type="PANTHER" id="PTHR38165:SF1">
    <property type="entry name" value="GLUCANASE B"/>
    <property type="match status" value="1"/>
</dbReference>
<organism evidence="3 4">
    <name type="scientific">Drechmeria coniospora</name>
    <name type="common">Nematophagous fungus</name>
    <name type="synonym">Meria coniospora</name>
    <dbReference type="NCBI Taxonomy" id="98403"/>
    <lineage>
        <taxon>Eukaryota</taxon>
        <taxon>Fungi</taxon>
        <taxon>Dikarya</taxon>
        <taxon>Ascomycota</taxon>
        <taxon>Pezizomycotina</taxon>
        <taxon>Sordariomycetes</taxon>
        <taxon>Hypocreomycetidae</taxon>
        <taxon>Hypocreales</taxon>
        <taxon>Ophiocordycipitaceae</taxon>
        <taxon>Drechmeria</taxon>
    </lineage>
</organism>
<dbReference type="EMBL" id="LAYC01000001">
    <property type="protein sequence ID" value="KYK60753.1"/>
    <property type="molecule type" value="Genomic_DNA"/>
</dbReference>
<dbReference type="GeneID" id="63714534"/>
<dbReference type="CDD" id="cd09220">
    <property type="entry name" value="GH64-GluB-like"/>
    <property type="match status" value="1"/>
</dbReference>
<evidence type="ECO:0000259" key="2">
    <source>
        <dbReference type="PROSITE" id="PS52006"/>
    </source>
</evidence>
<dbReference type="InterPro" id="IPR037398">
    <property type="entry name" value="Glyco_hydro_64_fam"/>
</dbReference>
<dbReference type="AlphaFoldDB" id="A0A151GUL8"/>
<comment type="caution">
    <text evidence="3">The sequence shown here is derived from an EMBL/GenBank/DDBJ whole genome shotgun (WGS) entry which is preliminary data.</text>
</comment>
<evidence type="ECO:0000313" key="4">
    <source>
        <dbReference type="Proteomes" id="UP000076580"/>
    </source>
</evidence>
<dbReference type="RefSeq" id="XP_040660105.1">
    <property type="nucleotide sequence ID" value="XM_040799222.1"/>
</dbReference>
<keyword evidence="4" id="KW-1185">Reference proteome</keyword>